<dbReference type="EMBL" id="CAXAJV020001296">
    <property type="protein sequence ID" value="CAL7948032.1"/>
    <property type="molecule type" value="Genomic_DNA"/>
</dbReference>
<evidence type="ECO:0000313" key="4">
    <source>
        <dbReference type="EMBL" id="CAL7948032.1"/>
    </source>
</evidence>
<dbReference type="Pfam" id="PF08357">
    <property type="entry name" value="SEFIR"/>
    <property type="match status" value="1"/>
</dbReference>
<accession>A0ABP1P5Y2</accession>
<sequence>MRRLVNFAMLLVYFIRGATASYCYSDCFYPNATKRIAAPGFQCSSAQLPGDEDCTDLTFEDYSHYVPEGEIAKFSLRAYTYKYKRVAFNLSVTNADFCELVVHFQMLNNQNHSARTRIKLYGNETEAAPKQLDVSCLFSNETSRNPLYRLDYFVIRGKDKYSKRYIFNEPLYRFIREDASIKEYRPFVYADVSNILRRCVSIHIQPLPETYNVTWYKIWLIKNDTNAARTFNVTGKHDFWYNFDDEAGVFYFKVAPMHSECGYYGCANSSTPNFIITEPSRRLLIMIISTVWIPPVLLYALYHLIYKLYRKGKNLHVIKFLRRTRTDSSDIHKFCRVCIFIEAFKRGRKPKCLLIYSPSRLLHVNAMMELAKYLRTCNIDAMIDVLDATDNTDKNAERWYDDAFRSADTVLVATSPPPKKLAVSAVYQNSTDSYLLKLVKENQSERGKRCYIVQLPYCKADDVPEETRHLRRFSLPKELSSLVNVIYRTERVKYLSTVSDEEFLNSVKLANDEIVDEGPNVARDEEETGKSFIRVRVHFQRMSITYYAMLVFFFFLFLFSETLITLRNVAVPNNEIFWSDGDGVSQSLATNINGLYLLGEKAESKKECIRESSRNDGRAISIEKLNL</sequence>
<feature type="chain" id="PRO_5046533303" description="SEFIR domain-containing protein" evidence="2">
    <location>
        <begin position="21"/>
        <end position="627"/>
    </location>
</feature>
<evidence type="ECO:0000256" key="1">
    <source>
        <dbReference type="SAM" id="Phobius"/>
    </source>
</evidence>
<feature type="transmembrane region" description="Helical" evidence="1">
    <location>
        <begin position="544"/>
        <end position="566"/>
    </location>
</feature>
<dbReference type="Gene3D" id="3.40.50.11530">
    <property type="match status" value="1"/>
</dbReference>
<name>A0ABP1P5Y2_XYLVO</name>
<reference evidence="4 5" key="1">
    <citation type="submission" date="2024-08" db="EMBL/GenBank/DDBJ databases">
        <authorList>
            <person name="Will J Nash"/>
            <person name="Angela Man"/>
            <person name="Seanna McTaggart"/>
            <person name="Kendall Baker"/>
            <person name="Tom Barker"/>
            <person name="Leah Catchpole"/>
            <person name="Alex Durrant"/>
            <person name="Karim Gharbi"/>
            <person name="Naomi Irish"/>
            <person name="Gemy Kaithakottil"/>
            <person name="Debby Ku"/>
            <person name="Aaliyah Providence"/>
            <person name="Felix Shaw"/>
            <person name="David Swarbreck"/>
            <person name="Chris Watkins"/>
            <person name="Ann M. McCartney"/>
            <person name="Giulio Formenti"/>
            <person name="Alice Mouton"/>
            <person name="Noel Vella"/>
            <person name="Bjorn M von Reumont"/>
            <person name="Adriana Vella"/>
            <person name="Wilfried Haerty"/>
        </authorList>
    </citation>
    <scope>NUCLEOTIDE SEQUENCE [LARGE SCALE GENOMIC DNA]</scope>
</reference>
<evidence type="ECO:0000313" key="5">
    <source>
        <dbReference type="Proteomes" id="UP001642520"/>
    </source>
</evidence>
<dbReference type="PROSITE" id="PS51534">
    <property type="entry name" value="SEFIR"/>
    <property type="match status" value="1"/>
</dbReference>
<organism evidence="4 5">
    <name type="scientific">Xylocopa violacea</name>
    <name type="common">Violet carpenter bee</name>
    <name type="synonym">Apis violacea</name>
    <dbReference type="NCBI Taxonomy" id="135666"/>
    <lineage>
        <taxon>Eukaryota</taxon>
        <taxon>Metazoa</taxon>
        <taxon>Ecdysozoa</taxon>
        <taxon>Arthropoda</taxon>
        <taxon>Hexapoda</taxon>
        <taxon>Insecta</taxon>
        <taxon>Pterygota</taxon>
        <taxon>Neoptera</taxon>
        <taxon>Endopterygota</taxon>
        <taxon>Hymenoptera</taxon>
        <taxon>Apocrita</taxon>
        <taxon>Aculeata</taxon>
        <taxon>Apoidea</taxon>
        <taxon>Anthophila</taxon>
        <taxon>Apidae</taxon>
        <taxon>Xylocopa</taxon>
        <taxon>Xylocopa</taxon>
    </lineage>
</organism>
<feature type="transmembrane region" description="Helical" evidence="1">
    <location>
        <begin position="283"/>
        <end position="305"/>
    </location>
</feature>
<keyword evidence="1" id="KW-0812">Transmembrane</keyword>
<keyword evidence="1" id="KW-1133">Transmembrane helix</keyword>
<proteinExistence type="predicted"/>
<keyword evidence="2" id="KW-0732">Signal</keyword>
<comment type="caution">
    <text evidence="4">The sequence shown here is derived from an EMBL/GenBank/DDBJ whole genome shotgun (WGS) entry which is preliminary data.</text>
</comment>
<feature type="signal peptide" evidence="2">
    <location>
        <begin position="1"/>
        <end position="20"/>
    </location>
</feature>
<feature type="domain" description="SEFIR" evidence="3">
    <location>
        <begin position="349"/>
        <end position="484"/>
    </location>
</feature>
<keyword evidence="1" id="KW-0472">Membrane</keyword>
<dbReference type="Proteomes" id="UP001642520">
    <property type="component" value="Unassembled WGS sequence"/>
</dbReference>
<keyword evidence="5" id="KW-1185">Reference proteome</keyword>
<gene>
    <name evidence="4" type="ORF">XYLVIOL_LOCUS8642</name>
</gene>
<protein>
    <recommendedName>
        <fullName evidence="3">SEFIR domain-containing protein</fullName>
    </recommendedName>
</protein>
<dbReference type="InterPro" id="IPR013568">
    <property type="entry name" value="SEFIR_dom"/>
</dbReference>
<evidence type="ECO:0000256" key="2">
    <source>
        <dbReference type="SAM" id="SignalP"/>
    </source>
</evidence>
<evidence type="ECO:0000259" key="3">
    <source>
        <dbReference type="PROSITE" id="PS51534"/>
    </source>
</evidence>